<dbReference type="GO" id="GO:0015095">
    <property type="term" value="F:magnesium ion transmembrane transporter activity"/>
    <property type="evidence" value="ECO:0007669"/>
    <property type="project" value="UniProtKB-UniRule"/>
</dbReference>
<keyword evidence="8" id="KW-0129">CBS domain</keyword>
<evidence type="ECO:0000256" key="8">
    <source>
        <dbReference type="PROSITE-ProRule" id="PRU00703"/>
    </source>
</evidence>
<dbReference type="SMART" id="SM00116">
    <property type="entry name" value="CBS"/>
    <property type="match status" value="2"/>
</dbReference>
<dbReference type="InterPro" id="IPR006668">
    <property type="entry name" value="Mg_transptr_MgtE_intracell_dom"/>
</dbReference>
<keyword evidence="9" id="KW-1003">Cell membrane</keyword>
<name>A0A0C5W1F8_9GAMM</name>
<dbReference type="NCBIfam" id="TIGR00400">
    <property type="entry name" value="mgtE"/>
    <property type="match status" value="1"/>
</dbReference>
<evidence type="ECO:0000256" key="4">
    <source>
        <dbReference type="ARBA" id="ARBA00022692"/>
    </source>
</evidence>
<evidence type="ECO:0000256" key="6">
    <source>
        <dbReference type="ARBA" id="ARBA00022989"/>
    </source>
</evidence>
<dbReference type="PROSITE" id="PS51371">
    <property type="entry name" value="CBS"/>
    <property type="match status" value="2"/>
</dbReference>
<dbReference type="GO" id="GO:0005886">
    <property type="term" value="C:plasma membrane"/>
    <property type="evidence" value="ECO:0007669"/>
    <property type="project" value="UniProtKB-SubCell"/>
</dbReference>
<dbReference type="Proteomes" id="UP000032266">
    <property type="component" value="Chromosome"/>
</dbReference>
<dbReference type="HOGENOM" id="CLU_037408_1_0_6"/>
<dbReference type="PATRIC" id="fig|1445510.3.peg.4446"/>
<feature type="transmembrane region" description="Helical" evidence="9">
    <location>
        <begin position="392"/>
        <end position="417"/>
    </location>
</feature>
<dbReference type="Gene3D" id="1.10.357.20">
    <property type="entry name" value="SLC41 divalent cation transporters, integral membrane domain"/>
    <property type="match status" value="1"/>
</dbReference>
<gene>
    <name evidence="11" type="ORF">YC6258_04482</name>
</gene>
<dbReference type="Pfam" id="PF01769">
    <property type="entry name" value="MgtE"/>
    <property type="match status" value="1"/>
</dbReference>
<accession>A0A0C5W1F8</accession>
<keyword evidence="4 9" id="KW-0812">Transmembrane</keyword>
<dbReference type="OrthoDB" id="9790355at2"/>
<proteinExistence type="inferred from homology"/>
<keyword evidence="7 9" id="KW-0472">Membrane</keyword>
<dbReference type="Pfam" id="PF03448">
    <property type="entry name" value="MgtE_N"/>
    <property type="match status" value="1"/>
</dbReference>
<dbReference type="RefSeq" id="WP_044618510.1">
    <property type="nucleotide sequence ID" value="NZ_CP007142.1"/>
</dbReference>
<dbReference type="Pfam" id="PF00571">
    <property type="entry name" value="CBS"/>
    <property type="match status" value="2"/>
</dbReference>
<comment type="subcellular location">
    <subcellularLocation>
        <location evidence="9">Cell membrane</location>
        <topology evidence="9">Multi-pass membrane protein</topology>
    </subcellularLocation>
    <subcellularLocation>
        <location evidence="1">Membrane</location>
        <topology evidence="1">Multi-pass membrane protein</topology>
    </subcellularLocation>
</comment>
<evidence type="ECO:0000259" key="10">
    <source>
        <dbReference type="PROSITE" id="PS51371"/>
    </source>
</evidence>
<dbReference type="CDD" id="cd04606">
    <property type="entry name" value="CBS_pair_Mg_transporter"/>
    <property type="match status" value="1"/>
</dbReference>
<reference evidence="11 12" key="1">
    <citation type="submission" date="2014-01" db="EMBL/GenBank/DDBJ databases">
        <title>Full genme sequencing of cellulolytic bacterium Gynuella sunshinyii YC6258T gen. nov., sp. nov.</title>
        <authorList>
            <person name="Khan H."/>
            <person name="Chung E.J."/>
            <person name="Chung Y.R."/>
        </authorList>
    </citation>
    <scope>NUCLEOTIDE SEQUENCE [LARGE SCALE GENOMIC DNA]</scope>
    <source>
        <strain evidence="11 12">YC6258</strain>
    </source>
</reference>
<feature type="transmembrane region" description="Helical" evidence="9">
    <location>
        <begin position="314"/>
        <end position="343"/>
    </location>
</feature>
<evidence type="ECO:0000313" key="12">
    <source>
        <dbReference type="Proteomes" id="UP000032266"/>
    </source>
</evidence>
<dbReference type="InterPro" id="IPR006667">
    <property type="entry name" value="SLC41_membr_dom"/>
</dbReference>
<comment type="subunit">
    <text evidence="9">Homodimer.</text>
</comment>
<comment type="function">
    <text evidence="9">Acts as a magnesium transporter.</text>
</comment>
<protein>
    <recommendedName>
        <fullName evidence="9">Magnesium transporter MgtE</fullName>
    </recommendedName>
</protein>
<evidence type="ECO:0000256" key="7">
    <source>
        <dbReference type="ARBA" id="ARBA00023136"/>
    </source>
</evidence>
<evidence type="ECO:0000256" key="3">
    <source>
        <dbReference type="ARBA" id="ARBA00022448"/>
    </source>
</evidence>
<dbReference type="Gene3D" id="3.10.580.10">
    <property type="entry name" value="CBS-domain"/>
    <property type="match status" value="1"/>
</dbReference>
<dbReference type="Gene3D" id="1.25.60.10">
    <property type="entry name" value="MgtE N-terminal domain-like"/>
    <property type="match status" value="1"/>
</dbReference>
<dbReference type="STRING" id="1445510.YC6258_04482"/>
<dbReference type="SMART" id="SM00924">
    <property type="entry name" value="MgtE_N"/>
    <property type="match status" value="1"/>
</dbReference>
<feature type="domain" description="CBS" evidence="10">
    <location>
        <begin position="208"/>
        <end position="266"/>
    </location>
</feature>
<sequence>MPVHVEHEQFQQIGERLLNAMDANNTERVQEILNQDLSAVDIAHIIESTPSKRRADIWKFLSESQKGEVISHLSDDLQLHYLTKMSPEQVLEAIQDLDSDDFADVLQQLPETNRIAVLHSMEPEDRREVEELLAYPEDTAGGLMNPEVLTIRANVTLDVVLRYLRRQSDLPDQFDSLYVVNRNDQLVGTLPLHALLLGDPDTTVREVMNSDIEGIPAASRDSDVAKLFANHDWISAPVVDEKGKLLGQITIDDIVDVIREEADHTVMSMAGLDEDEDAFAPVWSSAKGRAVWLGLNLLTAFIAALVILNFEDAIAMITALAVMNPVVASMGGVAGSQTLTLVIRAQATGKINASNYLWLLGREFGVGLINGFLWAIVTAFVCWLLFSNVQLAIVSGIAILANITIAKISGALLPVILEKLKIDPALSGSVILTTVTDAVGFFTLLGLATWYLL</sequence>
<keyword evidence="3 9" id="KW-0813">Transport</keyword>
<dbReference type="SUPFAM" id="SSF158791">
    <property type="entry name" value="MgtE N-terminal domain-like"/>
    <property type="match status" value="1"/>
</dbReference>
<dbReference type="EMBL" id="CP007142">
    <property type="protein sequence ID" value="AJQ96514.1"/>
    <property type="molecule type" value="Genomic_DNA"/>
</dbReference>
<dbReference type="InterPro" id="IPR046342">
    <property type="entry name" value="CBS_dom_sf"/>
</dbReference>
<keyword evidence="5 9" id="KW-0460">Magnesium</keyword>
<feature type="domain" description="CBS" evidence="10">
    <location>
        <begin position="144"/>
        <end position="207"/>
    </location>
</feature>
<dbReference type="KEGG" id="gsn:YC6258_04482"/>
<dbReference type="InterPro" id="IPR006669">
    <property type="entry name" value="MgtE_transporter"/>
</dbReference>
<dbReference type="InterPro" id="IPR036739">
    <property type="entry name" value="SLC41_membr_dom_sf"/>
</dbReference>
<keyword evidence="6 9" id="KW-1133">Transmembrane helix</keyword>
<evidence type="ECO:0000313" key="11">
    <source>
        <dbReference type="EMBL" id="AJQ96514.1"/>
    </source>
</evidence>
<organism evidence="11 12">
    <name type="scientific">Gynuella sunshinyii YC6258</name>
    <dbReference type="NCBI Taxonomy" id="1445510"/>
    <lineage>
        <taxon>Bacteria</taxon>
        <taxon>Pseudomonadati</taxon>
        <taxon>Pseudomonadota</taxon>
        <taxon>Gammaproteobacteria</taxon>
        <taxon>Oceanospirillales</taxon>
        <taxon>Saccharospirillaceae</taxon>
        <taxon>Gynuella</taxon>
    </lineage>
</organism>
<dbReference type="InterPro" id="IPR038076">
    <property type="entry name" value="MgtE_N_sf"/>
</dbReference>
<evidence type="ECO:0000256" key="1">
    <source>
        <dbReference type="ARBA" id="ARBA00004141"/>
    </source>
</evidence>
<comment type="similarity">
    <text evidence="2 9">Belongs to the SLC41A transporter family.</text>
</comment>
<dbReference type="AlphaFoldDB" id="A0A0C5W1F8"/>
<feature type="transmembrane region" description="Helical" evidence="9">
    <location>
        <begin position="290"/>
        <end position="308"/>
    </location>
</feature>
<dbReference type="SUPFAM" id="SSF54631">
    <property type="entry name" value="CBS-domain pair"/>
    <property type="match status" value="1"/>
</dbReference>
<evidence type="ECO:0000256" key="5">
    <source>
        <dbReference type="ARBA" id="ARBA00022842"/>
    </source>
</evidence>
<dbReference type="PANTHER" id="PTHR43773:SF1">
    <property type="entry name" value="MAGNESIUM TRANSPORTER MGTE"/>
    <property type="match status" value="1"/>
</dbReference>
<dbReference type="SUPFAM" id="SSF161093">
    <property type="entry name" value="MgtE membrane domain-like"/>
    <property type="match status" value="1"/>
</dbReference>
<keyword evidence="9" id="KW-0479">Metal-binding</keyword>
<feature type="transmembrane region" description="Helical" evidence="9">
    <location>
        <begin position="429"/>
        <end position="452"/>
    </location>
</feature>
<dbReference type="PANTHER" id="PTHR43773">
    <property type="entry name" value="MAGNESIUM TRANSPORTER MGTE"/>
    <property type="match status" value="1"/>
</dbReference>
<dbReference type="GO" id="GO:0046872">
    <property type="term" value="F:metal ion binding"/>
    <property type="evidence" value="ECO:0007669"/>
    <property type="project" value="UniProtKB-KW"/>
</dbReference>
<evidence type="ECO:0000256" key="2">
    <source>
        <dbReference type="ARBA" id="ARBA00009749"/>
    </source>
</evidence>
<dbReference type="InterPro" id="IPR000644">
    <property type="entry name" value="CBS_dom"/>
</dbReference>
<keyword evidence="12" id="KW-1185">Reference proteome</keyword>
<feature type="transmembrane region" description="Helical" evidence="9">
    <location>
        <begin position="364"/>
        <end position="386"/>
    </location>
</feature>
<evidence type="ECO:0000256" key="9">
    <source>
        <dbReference type="RuleBase" id="RU362011"/>
    </source>
</evidence>